<gene>
    <name evidence="1" type="ORF">R3P38DRAFT_2905391</name>
</gene>
<accession>A0AAW0CHN1</accession>
<proteinExistence type="predicted"/>
<evidence type="ECO:0000313" key="2">
    <source>
        <dbReference type="Proteomes" id="UP001362999"/>
    </source>
</evidence>
<dbReference type="InterPro" id="IPR011008">
    <property type="entry name" value="Dimeric_a/b-barrel"/>
</dbReference>
<dbReference type="PANTHER" id="PTHR42052:SF1">
    <property type="entry name" value="ABM DOMAIN-CONTAINING PROTEIN"/>
    <property type="match status" value="1"/>
</dbReference>
<dbReference type="AlphaFoldDB" id="A0AAW0CHN1"/>
<dbReference type="Proteomes" id="UP001362999">
    <property type="component" value="Unassembled WGS sequence"/>
</dbReference>
<keyword evidence="2" id="KW-1185">Reference proteome</keyword>
<evidence type="ECO:0000313" key="1">
    <source>
        <dbReference type="EMBL" id="KAK7038273.1"/>
    </source>
</evidence>
<name>A0AAW0CHN1_9AGAR</name>
<reference evidence="1 2" key="1">
    <citation type="journal article" date="2024" name="J Genomics">
        <title>Draft genome sequencing and assembly of Favolaschia claudopus CIRM-BRFM 2984 isolated from oak limbs.</title>
        <authorList>
            <person name="Navarro D."/>
            <person name="Drula E."/>
            <person name="Chaduli D."/>
            <person name="Cazenave R."/>
            <person name="Ahrendt S."/>
            <person name="Wang J."/>
            <person name="Lipzen A."/>
            <person name="Daum C."/>
            <person name="Barry K."/>
            <person name="Grigoriev I.V."/>
            <person name="Favel A."/>
            <person name="Rosso M.N."/>
            <person name="Martin F."/>
        </authorList>
    </citation>
    <scope>NUCLEOTIDE SEQUENCE [LARGE SCALE GENOMIC DNA]</scope>
    <source>
        <strain evidence="1 2">CIRM-BRFM 2984</strain>
    </source>
</reference>
<dbReference type="SUPFAM" id="SSF54909">
    <property type="entry name" value="Dimeric alpha+beta barrel"/>
    <property type="match status" value="1"/>
</dbReference>
<sequence>MPITEIVAMDLLIKLPSQSPPLIKYFQTLAHRQSAYSAYPVLFFTDVRSPGKVYIISGWHDVESSYAWLGSPERLEIMKLLEPFQTIQSRIYVDIDFDNIPRSDVLRLKKQDSYEVNPRGAVGIGAEGSRALPLCHWEACGQQLDTETTTWYTIQIFNLKNLKALNQNDNSVSMQRLSLSG</sequence>
<organism evidence="1 2">
    <name type="scientific">Favolaschia claudopus</name>
    <dbReference type="NCBI Taxonomy" id="2862362"/>
    <lineage>
        <taxon>Eukaryota</taxon>
        <taxon>Fungi</taxon>
        <taxon>Dikarya</taxon>
        <taxon>Basidiomycota</taxon>
        <taxon>Agaricomycotina</taxon>
        <taxon>Agaricomycetes</taxon>
        <taxon>Agaricomycetidae</taxon>
        <taxon>Agaricales</taxon>
        <taxon>Marasmiineae</taxon>
        <taxon>Mycenaceae</taxon>
        <taxon>Favolaschia</taxon>
    </lineage>
</organism>
<comment type="caution">
    <text evidence="1">The sequence shown here is derived from an EMBL/GenBank/DDBJ whole genome shotgun (WGS) entry which is preliminary data.</text>
</comment>
<protein>
    <recommendedName>
        <fullName evidence="3">ABM domain-containing protein</fullName>
    </recommendedName>
</protein>
<dbReference type="PANTHER" id="PTHR42052">
    <property type="entry name" value="ABM DOMAIN-CONTAINING PROTEIN"/>
    <property type="match status" value="1"/>
</dbReference>
<dbReference type="EMBL" id="JAWWNJ010000017">
    <property type="protein sequence ID" value="KAK7038273.1"/>
    <property type="molecule type" value="Genomic_DNA"/>
</dbReference>
<evidence type="ECO:0008006" key="3">
    <source>
        <dbReference type="Google" id="ProtNLM"/>
    </source>
</evidence>